<name>A0A1S0TQS4_LOALO</name>
<gene>
    <name evidence="2" type="ORF">LOAG_10258</name>
</gene>
<feature type="transmembrane region" description="Helical" evidence="1">
    <location>
        <begin position="77"/>
        <end position="101"/>
    </location>
</feature>
<organism evidence="2">
    <name type="scientific">Loa loa</name>
    <name type="common">Eye worm</name>
    <name type="synonym">Filaria loa</name>
    <dbReference type="NCBI Taxonomy" id="7209"/>
    <lineage>
        <taxon>Eukaryota</taxon>
        <taxon>Metazoa</taxon>
        <taxon>Ecdysozoa</taxon>
        <taxon>Nematoda</taxon>
        <taxon>Chromadorea</taxon>
        <taxon>Rhabditida</taxon>
        <taxon>Spirurina</taxon>
        <taxon>Spiruromorpha</taxon>
        <taxon>Filarioidea</taxon>
        <taxon>Onchocercidae</taxon>
        <taxon>Loa</taxon>
    </lineage>
</organism>
<dbReference type="EMBL" id="JH712146">
    <property type="protein sequence ID" value="EFO18238.2"/>
    <property type="molecule type" value="Genomic_DNA"/>
</dbReference>
<keyword evidence="1" id="KW-0812">Transmembrane</keyword>
<dbReference type="KEGG" id="loa:LOAG_10258"/>
<sequence length="117" mass="13446">MSLISPIETKEQQPPFVESQRSLFYMLISSYVCANKEHYINGRFIRMLILIIIKRYKALPQKEAEDPKLQVISSGSVGYATSVSVIWSPFVLSGFVINLLYRYRVIVKFIVVLINLS</sequence>
<protein>
    <submittedName>
        <fullName evidence="2">Uncharacterized protein</fullName>
    </submittedName>
</protein>
<keyword evidence="1" id="KW-1133">Transmembrane helix</keyword>
<evidence type="ECO:0000256" key="1">
    <source>
        <dbReference type="SAM" id="Phobius"/>
    </source>
</evidence>
<dbReference type="RefSeq" id="XP_003145833.2">
    <property type="nucleotide sequence ID" value="XM_003145785.2"/>
</dbReference>
<dbReference type="CTD" id="9947700"/>
<accession>A0A1S0TQS4</accession>
<dbReference type="InParanoid" id="A0A1S0TQS4"/>
<reference evidence="2" key="1">
    <citation type="submission" date="2012-04" db="EMBL/GenBank/DDBJ databases">
        <title>The Genome Sequence of Loa loa.</title>
        <authorList>
            <consortium name="The Broad Institute Genome Sequencing Platform"/>
            <consortium name="Broad Institute Genome Sequencing Center for Infectious Disease"/>
            <person name="Nutman T.B."/>
            <person name="Fink D.L."/>
            <person name="Russ C."/>
            <person name="Young S."/>
            <person name="Zeng Q."/>
            <person name="Gargeya S."/>
            <person name="Alvarado L."/>
            <person name="Berlin A."/>
            <person name="Chapman S.B."/>
            <person name="Chen Z."/>
            <person name="Freedman E."/>
            <person name="Gellesch M."/>
            <person name="Goldberg J."/>
            <person name="Griggs A."/>
            <person name="Gujja S."/>
            <person name="Heilman E.R."/>
            <person name="Heiman D."/>
            <person name="Howarth C."/>
            <person name="Mehta T."/>
            <person name="Neiman D."/>
            <person name="Pearson M."/>
            <person name="Roberts A."/>
            <person name="Saif S."/>
            <person name="Shea T."/>
            <person name="Shenoy N."/>
            <person name="Sisk P."/>
            <person name="Stolte C."/>
            <person name="Sykes S."/>
            <person name="White J."/>
            <person name="Yandava C."/>
            <person name="Haas B."/>
            <person name="Henn M.R."/>
            <person name="Nusbaum C."/>
            <person name="Birren B."/>
        </authorList>
    </citation>
    <scope>NUCLEOTIDE SEQUENCE [LARGE SCALE GENOMIC DNA]</scope>
</reference>
<evidence type="ECO:0000313" key="2">
    <source>
        <dbReference type="EMBL" id="EFO18238.2"/>
    </source>
</evidence>
<dbReference type="GeneID" id="9947700"/>
<proteinExistence type="predicted"/>
<dbReference type="AlphaFoldDB" id="A0A1S0TQS4"/>
<keyword evidence="1" id="KW-0472">Membrane</keyword>